<dbReference type="EMBL" id="LT670846">
    <property type="protein sequence ID" value="SHK21565.1"/>
    <property type="molecule type" value="Genomic_DNA"/>
</dbReference>
<accession>A0A1M6QN27</accession>
<name>A0A1M6QN27_9AQUI</name>
<dbReference type="OrthoDB" id="14045at2"/>
<reference evidence="1 2" key="1">
    <citation type="submission" date="2016-11" db="EMBL/GenBank/DDBJ databases">
        <authorList>
            <person name="Jaros S."/>
            <person name="Januszkiewicz K."/>
            <person name="Wedrychowicz H."/>
        </authorList>
    </citation>
    <scope>NUCLEOTIDE SEQUENCE [LARGE SCALE GENOMIC DNA]</scope>
    <source>
        <strain evidence="1 2">DSM 19557</strain>
    </source>
</reference>
<dbReference type="AlphaFoldDB" id="A0A1M6QN27"/>
<dbReference type="STRING" id="381751.SAMN05444391_0304"/>
<sequence length="148" mass="17172">MIEEFIERLEELIRLQQRAVISLVKPMQSGSLSLLTALDVLSYQLETLDILKEILFLEEDEEAVSLCIEAFSWISFLLPRIEPALPVYLQHLVVEGSPFFVKLSSIAQDVELWKDPSKRDRLLWYIQKTKECIASQIELMKKASFGHY</sequence>
<evidence type="ECO:0000313" key="2">
    <source>
        <dbReference type="Proteomes" id="UP000189810"/>
    </source>
</evidence>
<protein>
    <submittedName>
        <fullName evidence="1">Uncharacterized protein</fullName>
    </submittedName>
</protein>
<dbReference type="RefSeq" id="WP_079653493.1">
    <property type="nucleotide sequence ID" value="NZ_LT670846.1"/>
</dbReference>
<proteinExistence type="predicted"/>
<dbReference type="Proteomes" id="UP000189810">
    <property type="component" value="Chromosome I"/>
</dbReference>
<evidence type="ECO:0000313" key="1">
    <source>
        <dbReference type="EMBL" id="SHK21565.1"/>
    </source>
</evidence>
<organism evidence="1 2">
    <name type="scientific">Thermocrinis minervae</name>
    <dbReference type="NCBI Taxonomy" id="381751"/>
    <lineage>
        <taxon>Bacteria</taxon>
        <taxon>Pseudomonadati</taxon>
        <taxon>Aquificota</taxon>
        <taxon>Aquificia</taxon>
        <taxon>Aquificales</taxon>
        <taxon>Aquificaceae</taxon>
        <taxon>Thermocrinis</taxon>
    </lineage>
</organism>
<keyword evidence="2" id="KW-1185">Reference proteome</keyword>
<gene>
    <name evidence="1" type="ORF">SAMN05444391_0304</name>
</gene>